<proteinExistence type="predicted"/>
<dbReference type="EMBL" id="ANOF01000070">
    <property type="protein sequence ID" value="EMI27252.1"/>
    <property type="molecule type" value="Genomic_DNA"/>
</dbReference>
<organism evidence="1 2">
    <name type="scientific">Rhodopirellula europaea SH398</name>
    <dbReference type="NCBI Taxonomy" id="1263868"/>
    <lineage>
        <taxon>Bacteria</taxon>
        <taxon>Pseudomonadati</taxon>
        <taxon>Planctomycetota</taxon>
        <taxon>Planctomycetia</taxon>
        <taxon>Pirellulales</taxon>
        <taxon>Pirellulaceae</taxon>
        <taxon>Rhodopirellula</taxon>
    </lineage>
</organism>
<evidence type="ECO:0000313" key="1">
    <source>
        <dbReference type="EMBL" id="EMI27252.1"/>
    </source>
</evidence>
<dbReference type="AlphaFoldDB" id="M5SHT4"/>
<accession>M5SHT4</accession>
<reference evidence="1 2" key="1">
    <citation type="journal article" date="2013" name="Mar. Genomics">
        <title>Expression of sulfatases in Rhodopirellula baltica and the diversity of sulfatases in the genus Rhodopirellula.</title>
        <authorList>
            <person name="Wegner C.E."/>
            <person name="Richter-Heitmann T."/>
            <person name="Klindworth A."/>
            <person name="Klockow C."/>
            <person name="Richter M."/>
            <person name="Achstetter T."/>
            <person name="Glockner F.O."/>
            <person name="Harder J."/>
        </authorList>
    </citation>
    <scope>NUCLEOTIDE SEQUENCE [LARGE SCALE GENOMIC DNA]</scope>
    <source>
        <strain evidence="1 2">SH398</strain>
    </source>
</reference>
<gene>
    <name evidence="1" type="ORF">RESH_02167</name>
</gene>
<dbReference type="STRING" id="1263868.RESH_02167"/>
<protein>
    <submittedName>
        <fullName evidence="1">Uncharacterized protein</fullName>
    </submittedName>
</protein>
<evidence type="ECO:0000313" key="2">
    <source>
        <dbReference type="Proteomes" id="UP000011996"/>
    </source>
</evidence>
<dbReference type="Proteomes" id="UP000011996">
    <property type="component" value="Unassembled WGS sequence"/>
</dbReference>
<name>M5SHT4_9BACT</name>
<comment type="caution">
    <text evidence="1">The sequence shown here is derived from an EMBL/GenBank/DDBJ whole genome shotgun (WGS) entry which is preliminary data.</text>
</comment>
<dbReference type="PATRIC" id="fig|1263868.3.peg.2353"/>
<sequence length="91" mass="10509">MTEYIAPIVSNAEDSKIQQLHEFLEDRDGHVDDVDVLSAFHTPHDDRIANAVERVLETRRGELIENRCSKCQRLARTPAAKQCLWCGHDWH</sequence>